<dbReference type="InterPro" id="IPR008271">
    <property type="entry name" value="Ser/Thr_kinase_AS"/>
</dbReference>
<keyword evidence="10 17" id="KW-0067">ATP-binding</keyword>
<evidence type="ECO:0000259" key="21">
    <source>
        <dbReference type="PROSITE" id="PS50011"/>
    </source>
</evidence>
<accession>A0AAV7F0E0</accession>
<feature type="domain" description="Gnk2-homologous" evidence="22">
    <location>
        <begin position="29"/>
        <end position="131"/>
    </location>
</feature>
<keyword evidence="8 17" id="KW-0547">Nucleotide-binding</keyword>
<keyword evidence="5 19" id="KW-0812">Transmembrane</keyword>
<comment type="caution">
    <text evidence="23">The sequence shown here is derived from an EMBL/GenBank/DDBJ whole genome shotgun (WGS) entry which is preliminary data.</text>
</comment>
<feature type="region of interest" description="Disordered" evidence="18">
    <location>
        <begin position="614"/>
        <end position="675"/>
    </location>
</feature>
<evidence type="ECO:0000256" key="5">
    <source>
        <dbReference type="ARBA" id="ARBA00022692"/>
    </source>
</evidence>
<evidence type="ECO:0000256" key="8">
    <source>
        <dbReference type="ARBA" id="ARBA00022741"/>
    </source>
</evidence>
<keyword evidence="3" id="KW-0723">Serine/threonine-protein kinase</keyword>
<keyword evidence="13" id="KW-1015">Disulfide bond</keyword>
<dbReference type="FunFam" id="3.30.200.20:FF:000195">
    <property type="entry name" value="G-type lectin S-receptor-like serine/threonine-protein kinase"/>
    <property type="match status" value="1"/>
</dbReference>
<evidence type="ECO:0000256" key="11">
    <source>
        <dbReference type="ARBA" id="ARBA00022989"/>
    </source>
</evidence>
<organism evidence="23 24">
    <name type="scientific">Aristolochia fimbriata</name>
    <name type="common">White veined hardy Dutchman's pipe vine</name>
    <dbReference type="NCBI Taxonomy" id="158543"/>
    <lineage>
        <taxon>Eukaryota</taxon>
        <taxon>Viridiplantae</taxon>
        <taxon>Streptophyta</taxon>
        <taxon>Embryophyta</taxon>
        <taxon>Tracheophyta</taxon>
        <taxon>Spermatophyta</taxon>
        <taxon>Magnoliopsida</taxon>
        <taxon>Magnoliidae</taxon>
        <taxon>Piperales</taxon>
        <taxon>Aristolochiaceae</taxon>
        <taxon>Aristolochia</taxon>
    </lineage>
</organism>
<comment type="catalytic activity">
    <reaction evidence="16">
        <text>L-seryl-[protein] + ATP = O-phospho-L-seryl-[protein] + ADP + H(+)</text>
        <dbReference type="Rhea" id="RHEA:17989"/>
        <dbReference type="Rhea" id="RHEA-COMP:9863"/>
        <dbReference type="Rhea" id="RHEA-COMP:11604"/>
        <dbReference type="ChEBI" id="CHEBI:15378"/>
        <dbReference type="ChEBI" id="CHEBI:29999"/>
        <dbReference type="ChEBI" id="CHEBI:30616"/>
        <dbReference type="ChEBI" id="CHEBI:83421"/>
        <dbReference type="ChEBI" id="CHEBI:456216"/>
        <dbReference type="EC" id="2.7.11.1"/>
    </reaction>
</comment>
<name>A0AAV7F0E0_ARIFI</name>
<keyword evidence="12 19" id="KW-0472">Membrane</keyword>
<dbReference type="GO" id="GO:0005524">
    <property type="term" value="F:ATP binding"/>
    <property type="evidence" value="ECO:0007669"/>
    <property type="project" value="UniProtKB-UniRule"/>
</dbReference>
<feature type="domain" description="Protein kinase" evidence="21">
    <location>
        <begin position="337"/>
        <end position="627"/>
    </location>
</feature>
<feature type="transmembrane region" description="Helical" evidence="19">
    <location>
        <begin position="271"/>
        <end position="294"/>
    </location>
</feature>
<evidence type="ECO:0000256" key="6">
    <source>
        <dbReference type="ARBA" id="ARBA00022729"/>
    </source>
</evidence>
<dbReference type="InterPro" id="IPR002902">
    <property type="entry name" value="GNK2"/>
</dbReference>
<dbReference type="PANTHER" id="PTHR27002">
    <property type="entry name" value="RECEPTOR-LIKE SERINE/THREONINE-PROTEIN KINASE SD1-8"/>
    <property type="match status" value="1"/>
</dbReference>
<dbReference type="Proteomes" id="UP000825729">
    <property type="component" value="Unassembled WGS sequence"/>
</dbReference>
<evidence type="ECO:0000256" key="14">
    <source>
        <dbReference type="ARBA" id="ARBA00023180"/>
    </source>
</evidence>
<evidence type="ECO:0000256" key="4">
    <source>
        <dbReference type="ARBA" id="ARBA00022679"/>
    </source>
</evidence>
<comment type="subcellular location">
    <subcellularLocation>
        <location evidence="1">Membrane</location>
        <topology evidence="1">Single-pass membrane protein</topology>
    </subcellularLocation>
</comment>
<gene>
    <name evidence="23" type="ORF">H6P81_007123</name>
</gene>
<evidence type="ECO:0000256" key="19">
    <source>
        <dbReference type="SAM" id="Phobius"/>
    </source>
</evidence>
<evidence type="ECO:0000313" key="23">
    <source>
        <dbReference type="EMBL" id="KAG9454219.1"/>
    </source>
</evidence>
<evidence type="ECO:0000256" key="3">
    <source>
        <dbReference type="ARBA" id="ARBA00022527"/>
    </source>
</evidence>
<evidence type="ECO:0000256" key="9">
    <source>
        <dbReference type="ARBA" id="ARBA00022777"/>
    </source>
</evidence>
<comment type="catalytic activity">
    <reaction evidence="15">
        <text>L-threonyl-[protein] + ATP = O-phospho-L-threonyl-[protein] + ADP + H(+)</text>
        <dbReference type="Rhea" id="RHEA:46608"/>
        <dbReference type="Rhea" id="RHEA-COMP:11060"/>
        <dbReference type="Rhea" id="RHEA-COMP:11605"/>
        <dbReference type="ChEBI" id="CHEBI:15378"/>
        <dbReference type="ChEBI" id="CHEBI:30013"/>
        <dbReference type="ChEBI" id="CHEBI:30616"/>
        <dbReference type="ChEBI" id="CHEBI:61977"/>
        <dbReference type="ChEBI" id="CHEBI:456216"/>
        <dbReference type="EC" id="2.7.11.1"/>
    </reaction>
</comment>
<dbReference type="PANTHER" id="PTHR27002:SF1050">
    <property type="entry name" value="CYSTEINE-RICH RECEPTOR-LIKE PROTEIN KINASE 5"/>
    <property type="match status" value="1"/>
</dbReference>
<dbReference type="GO" id="GO:0004674">
    <property type="term" value="F:protein serine/threonine kinase activity"/>
    <property type="evidence" value="ECO:0007669"/>
    <property type="project" value="UniProtKB-KW"/>
</dbReference>
<dbReference type="InterPro" id="IPR001245">
    <property type="entry name" value="Ser-Thr/Tyr_kinase_cat_dom"/>
</dbReference>
<dbReference type="Gene3D" id="3.30.430.20">
    <property type="entry name" value="Gnk2 domain, C-X8-C-X2-C motif"/>
    <property type="match status" value="2"/>
</dbReference>
<dbReference type="PROSITE" id="PS00107">
    <property type="entry name" value="PROTEIN_KINASE_ATP"/>
    <property type="match status" value="1"/>
</dbReference>
<keyword evidence="9" id="KW-0418">Kinase</keyword>
<dbReference type="Pfam" id="PF07714">
    <property type="entry name" value="PK_Tyr_Ser-Thr"/>
    <property type="match status" value="1"/>
</dbReference>
<evidence type="ECO:0000256" key="1">
    <source>
        <dbReference type="ARBA" id="ARBA00004167"/>
    </source>
</evidence>
<dbReference type="FunFam" id="3.30.430.20:FF:000002">
    <property type="entry name" value="Cysteine-rich receptor-like protein kinase 10"/>
    <property type="match status" value="1"/>
</dbReference>
<proteinExistence type="predicted"/>
<feature type="signal peptide" evidence="20">
    <location>
        <begin position="1"/>
        <end position="25"/>
    </location>
</feature>
<evidence type="ECO:0000256" key="13">
    <source>
        <dbReference type="ARBA" id="ARBA00023157"/>
    </source>
</evidence>
<reference evidence="23 24" key="1">
    <citation type="submission" date="2021-07" db="EMBL/GenBank/DDBJ databases">
        <title>The Aristolochia fimbriata genome: insights into angiosperm evolution, floral development and chemical biosynthesis.</title>
        <authorList>
            <person name="Jiao Y."/>
        </authorList>
    </citation>
    <scope>NUCLEOTIDE SEQUENCE [LARGE SCALE GENOMIC DNA]</scope>
    <source>
        <strain evidence="23">IBCAS-2021</strain>
        <tissue evidence="23">Leaf</tissue>
    </source>
</reference>
<dbReference type="EC" id="2.7.11.1" evidence="2"/>
<dbReference type="CDD" id="cd23509">
    <property type="entry name" value="Gnk2-like"/>
    <property type="match status" value="2"/>
</dbReference>
<evidence type="ECO:0000256" key="17">
    <source>
        <dbReference type="PROSITE-ProRule" id="PRU10141"/>
    </source>
</evidence>
<dbReference type="GO" id="GO:0005886">
    <property type="term" value="C:plasma membrane"/>
    <property type="evidence" value="ECO:0007669"/>
    <property type="project" value="TreeGrafter"/>
</dbReference>
<dbReference type="AlphaFoldDB" id="A0AAV7F0E0"/>
<evidence type="ECO:0000256" key="2">
    <source>
        <dbReference type="ARBA" id="ARBA00012513"/>
    </source>
</evidence>
<evidence type="ECO:0000256" key="15">
    <source>
        <dbReference type="ARBA" id="ARBA00047899"/>
    </source>
</evidence>
<evidence type="ECO:0000313" key="24">
    <source>
        <dbReference type="Proteomes" id="UP000825729"/>
    </source>
</evidence>
<feature type="compositionally biased region" description="Polar residues" evidence="18">
    <location>
        <begin position="644"/>
        <end position="675"/>
    </location>
</feature>
<keyword evidence="6 20" id="KW-0732">Signal</keyword>
<dbReference type="EMBL" id="JAINDJ010000003">
    <property type="protein sequence ID" value="KAG9454219.1"/>
    <property type="molecule type" value="Genomic_DNA"/>
</dbReference>
<dbReference type="InterPro" id="IPR011009">
    <property type="entry name" value="Kinase-like_dom_sf"/>
</dbReference>
<feature type="chain" id="PRO_5043865825" description="non-specific serine/threonine protein kinase" evidence="20">
    <location>
        <begin position="26"/>
        <end position="675"/>
    </location>
</feature>
<feature type="binding site" evidence="17">
    <location>
        <position position="365"/>
    </location>
    <ligand>
        <name>ATP</name>
        <dbReference type="ChEBI" id="CHEBI:30616"/>
    </ligand>
</feature>
<dbReference type="SUPFAM" id="SSF56112">
    <property type="entry name" value="Protein kinase-like (PK-like)"/>
    <property type="match status" value="1"/>
</dbReference>
<protein>
    <recommendedName>
        <fullName evidence="2">non-specific serine/threonine protein kinase</fullName>
        <ecNumber evidence="2">2.7.11.1</ecNumber>
    </recommendedName>
</protein>
<dbReference type="InterPro" id="IPR017441">
    <property type="entry name" value="Protein_kinase_ATP_BS"/>
</dbReference>
<evidence type="ECO:0000256" key="20">
    <source>
        <dbReference type="SAM" id="SignalP"/>
    </source>
</evidence>
<keyword evidence="14" id="KW-0325">Glycoprotein</keyword>
<evidence type="ECO:0000256" key="12">
    <source>
        <dbReference type="ARBA" id="ARBA00023136"/>
    </source>
</evidence>
<evidence type="ECO:0000256" key="10">
    <source>
        <dbReference type="ARBA" id="ARBA00022840"/>
    </source>
</evidence>
<keyword evidence="4" id="KW-0808">Transferase</keyword>
<sequence length="675" mass="75391">MESNIPPKLLQFLVLIFSLIRLCGSSTALSLYHQCEDNGKPQNERAFRTNLNHLLSSLSANGNRTGFYNATAGEAQDRLYGLVLCRGDVTAKECQECIDAATESIPRLCPDSNAAIIWYENCRLRYSNHNFFSVVDLSFKTYLWNQEVVSNPEEFSKVLRGMINDLSSAAAYNASTRMFATGETKLNRTQKLYGLVQCTRDLTGDDCKRCLKRAVADISKCCDGKNGGRILGASCNLRYELYPFFLQSSSTTIPLSNSTNIRGKGRRPSRLVVFILSIAIPLGSVSTMLFCFLWRKKKRRVREKRLERLESSLHSLHESMGSKAFDFDTIRMATDNFSDANKLGQGGFGVVYKGRLGDEEEIAVKRLSKNSGQGVQEFKNEVLLIAKLQHRNLVRLLGCCLAEQEKLLVYEYVPNKSLDYFLFDPVRRASLDWEKRYRIIEGIARGLLYLHEDSRLRIIHRDLKTSNVLLDGEMKPKISDFGMARIFGGDQTLGNTNRIAGTFGYMSPEYAMRGEFSVKSDVFSYGVVLLEIVTGRKNNSSYQSERVVDLLGHSWRLWKEGKALELVDSAMEGFGGATSQLGVMRCIHIGLLCVQEDPEERPTMSSVVVMLSSDSTSLPLPSPPPFFAASRSEAEKSSGRLDSDSQTTESSRVTGEFGSSSTNEVLVTNSETLGP</sequence>
<keyword evidence="24" id="KW-1185">Reference proteome</keyword>
<dbReference type="SMART" id="SM00220">
    <property type="entry name" value="S_TKc"/>
    <property type="match status" value="1"/>
</dbReference>
<keyword evidence="7" id="KW-0677">Repeat</keyword>
<dbReference type="InterPro" id="IPR038408">
    <property type="entry name" value="GNK2_sf"/>
</dbReference>
<evidence type="ECO:0000256" key="7">
    <source>
        <dbReference type="ARBA" id="ARBA00022737"/>
    </source>
</evidence>
<dbReference type="PROSITE" id="PS51473">
    <property type="entry name" value="GNK2"/>
    <property type="match status" value="2"/>
</dbReference>
<evidence type="ECO:0000256" key="16">
    <source>
        <dbReference type="ARBA" id="ARBA00048679"/>
    </source>
</evidence>
<dbReference type="Gene3D" id="1.10.510.10">
    <property type="entry name" value="Transferase(Phosphotransferase) domain 1"/>
    <property type="match status" value="1"/>
</dbReference>
<evidence type="ECO:0000256" key="18">
    <source>
        <dbReference type="SAM" id="MobiDB-lite"/>
    </source>
</evidence>
<dbReference type="FunFam" id="3.30.430.20:FF:000003">
    <property type="entry name" value="Cysteine-rich RLK (RECEPTOR-like protein kinase) 10"/>
    <property type="match status" value="1"/>
</dbReference>
<feature type="compositionally biased region" description="Basic and acidic residues" evidence="18">
    <location>
        <begin position="632"/>
        <end position="643"/>
    </location>
</feature>
<keyword evidence="11 19" id="KW-1133">Transmembrane helix</keyword>
<dbReference type="InterPro" id="IPR000719">
    <property type="entry name" value="Prot_kinase_dom"/>
</dbReference>
<dbReference type="PROSITE" id="PS00108">
    <property type="entry name" value="PROTEIN_KINASE_ST"/>
    <property type="match status" value="1"/>
</dbReference>
<dbReference type="FunFam" id="1.10.510.10:FF:000060">
    <property type="entry name" value="G-type lectin S-receptor-like serine/threonine-protein kinase"/>
    <property type="match status" value="1"/>
</dbReference>
<feature type="domain" description="Gnk2-homologous" evidence="22">
    <location>
        <begin position="137"/>
        <end position="244"/>
    </location>
</feature>
<evidence type="ECO:0000259" key="22">
    <source>
        <dbReference type="PROSITE" id="PS51473"/>
    </source>
</evidence>
<dbReference type="CDD" id="cd14066">
    <property type="entry name" value="STKc_IRAK"/>
    <property type="match status" value="1"/>
</dbReference>
<dbReference type="Gene3D" id="3.30.200.20">
    <property type="entry name" value="Phosphorylase Kinase, domain 1"/>
    <property type="match status" value="1"/>
</dbReference>
<dbReference type="PROSITE" id="PS50011">
    <property type="entry name" value="PROTEIN_KINASE_DOM"/>
    <property type="match status" value="1"/>
</dbReference>
<dbReference type="Pfam" id="PF01657">
    <property type="entry name" value="Stress-antifung"/>
    <property type="match status" value="2"/>
</dbReference>